<evidence type="ECO:0000313" key="5">
    <source>
        <dbReference type="Proteomes" id="UP000202485"/>
    </source>
</evidence>
<dbReference type="Pfam" id="PF06719">
    <property type="entry name" value="AraC_N"/>
    <property type="match status" value="1"/>
</dbReference>
<dbReference type="SUPFAM" id="SSF46689">
    <property type="entry name" value="Homeodomain-like"/>
    <property type="match status" value="2"/>
</dbReference>
<keyword evidence="5" id="KW-1185">Reference proteome</keyword>
<evidence type="ECO:0000259" key="3">
    <source>
        <dbReference type="PROSITE" id="PS01124"/>
    </source>
</evidence>
<evidence type="ECO:0000256" key="1">
    <source>
        <dbReference type="ARBA" id="ARBA00023015"/>
    </source>
</evidence>
<reference evidence="5" key="1">
    <citation type="submission" date="2017-05" db="EMBL/GenBank/DDBJ databases">
        <authorList>
            <person name="Rodrigo-Torres L."/>
            <person name="Arahal R. D."/>
            <person name="Lucena T."/>
        </authorList>
    </citation>
    <scope>NUCLEOTIDE SEQUENCE [LARGE SCALE GENOMIC DNA]</scope>
    <source>
        <strain evidence="5">CECT 8715</strain>
    </source>
</reference>
<dbReference type="PANTHER" id="PTHR43436">
    <property type="entry name" value="ARAC-FAMILY TRANSCRIPTIONAL REGULATOR"/>
    <property type="match status" value="1"/>
</dbReference>
<dbReference type="SMART" id="SM00342">
    <property type="entry name" value="HTH_ARAC"/>
    <property type="match status" value="1"/>
</dbReference>
<dbReference type="InterPro" id="IPR018060">
    <property type="entry name" value="HTH_AraC"/>
</dbReference>
<proteinExistence type="predicted"/>
<keyword evidence="1" id="KW-0805">Transcription regulation</keyword>
<dbReference type="RefSeq" id="WP_093961728.1">
    <property type="nucleotide sequence ID" value="NZ_FXYG01000001.1"/>
</dbReference>
<feature type="domain" description="HTH araC/xylS-type" evidence="3">
    <location>
        <begin position="192"/>
        <end position="290"/>
    </location>
</feature>
<dbReference type="InterPro" id="IPR009057">
    <property type="entry name" value="Homeodomain-like_sf"/>
</dbReference>
<dbReference type="Proteomes" id="UP000202485">
    <property type="component" value="Unassembled WGS sequence"/>
</dbReference>
<keyword evidence="2" id="KW-0804">Transcription</keyword>
<dbReference type="PANTHER" id="PTHR43436:SF1">
    <property type="entry name" value="TRANSCRIPTIONAL REGULATORY PROTEIN"/>
    <property type="match status" value="1"/>
</dbReference>
<dbReference type="GO" id="GO:0043565">
    <property type="term" value="F:sequence-specific DNA binding"/>
    <property type="evidence" value="ECO:0007669"/>
    <property type="project" value="InterPro"/>
</dbReference>
<sequence>MELQRLLDDAKALINEAQLDDGFWPCGVRDMVLAQTRHSKRPSCSVVEPMIGLVLQGSKSVQYGTEHVRYDAGDVIVVGSALPMVSGLVDASPENPYIALYLGIDMRVLRGVYTDMGSTSLDDAGPALESGQADVEVIDSLARLFRLRRDPIAEQTLGAAAVREVYFRVLRSDKGRALRRIIRADSKANQVAKAIAHIRKEYRSTIKASDLAAISGMSASVFYDAFKRVTANSPLQFQKDLRLTEAFQLLQQTGTPVSRVAHAVGYESPAQFSREFAKKFGVPPRELTRDHVT</sequence>
<dbReference type="InterPro" id="IPR009594">
    <property type="entry name" value="Tscrpt_reg_HTH_AraC_N"/>
</dbReference>
<protein>
    <submittedName>
        <fullName evidence="4">HTH-type transcriptional activator Btr</fullName>
    </submittedName>
</protein>
<gene>
    <name evidence="4" type="primary">btr</name>
    <name evidence="4" type="ORF">RUA8715_00102</name>
</gene>
<evidence type="ECO:0000256" key="2">
    <source>
        <dbReference type="ARBA" id="ARBA00023163"/>
    </source>
</evidence>
<accession>A0A238JRQ6</accession>
<dbReference type="EMBL" id="FXYG01000001">
    <property type="protein sequence ID" value="SMX33133.1"/>
    <property type="molecule type" value="Genomic_DNA"/>
</dbReference>
<organism evidence="4 5">
    <name type="scientific">Ruegeria arenilitoris</name>
    <dbReference type="NCBI Taxonomy" id="1173585"/>
    <lineage>
        <taxon>Bacteria</taxon>
        <taxon>Pseudomonadati</taxon>
        <taxon>Pseudomonadota</taxon>
        <taxon>Alphaproteobacteria</taxon>
        <taxon>Rhodobacterales</taxon>
        <taxon>Roseobacteraceae</taxon>
        <taxon>Ruegeria</taxon>
    </lineage>
</organism>
<dbReference type="AlphaFoldDB" id="A0A238JRQ6"/>
<dbReference type="OrthoDB" id="9802263at2"/>
<dbReference type="Gene3D" id="1.10.10.60">
    <property type="entry name" value="Homeodomain-like"/>
    <property type="match status" value="2"/>
</dbReference>
<dbReference type="Pfam" id="PF12833">
    <property type="entry name" value="HTH_18"/>
    <property type="match status" value="1"/>
</dbReference>
<dbReference type="PROSITE" id="PS01124">
    <property type="entry name" value="HTH_ARAC_FAMILY_2"/>
    <property type="match status" value="1"/>
</dbReference>
<name>A0A238JRQ6_9RHOB</name>
<dbReference type="GO" id="GO:0003700">
    <property type="term" value="F:DNA-binding transcription factor activity"/>
    <property type="evidence" value="ECO:0007669"/>
    <property type="project" value="InterPro"/>
</dbReference>
<evidence type="ECO:0000313" key="4">
    <source>
        <dbReference type="EMBL" id="SMX33133.1"/>
    </source>
</evidence>